<comment type="caution">
    <text evidence="3">The sequence shown here is derived from an EMBL/GenBank/DDBJ whole genome shotgun (WGS) entry which is preliminary data.</text>
</comment>
<dbReference type="InterPro" id="IPR005135">
    <property type="entry name" value="Endo/exonuclease/phosphatase"/>
</dbReference>
<keyword evidence="1" id="KW-0732">Signal</keyword>
<dbReference type="SUPFAM" id="SSF56219">
    <property type="entry name" value="DNase I-like"/>
    <property type="match status" value="1"/>
</dbReference>
<dbReference type="EMBL" id="NIDF01000033">
    <property type="protein sequence ID" value="TYJ55805.1"/>
    <property type="molecule type" value="Genomic_DNA"/>
</dbReference>
<evidence type="ECO:0000259" key="2">
    <source>
        <dbReference type="Pfam" id="PF03372"/>
    </source>
</evidence>
<proteinExistence type="predicted"/>
<organism evidence="3 4">
    <name type="scientific">Cryptococcus floricola</name>
    <dbReference type="NCBI Taxonomy" id="2591691"/>
    <lineage>
        <taxon>Eukaryota</taxon>
        <taxon>Fungi</taxon>
        <taxon>Dikarya</taxon>
        <taxon>Basidiomycota</taxon>
        <taxon>Agaricomycotina</taxon>
        <taxon>Tremellomycetes</taxon>
        <taxon>Tremellales</taxon>
        <taxon>Cryptococcaceae</taxon>
        <taxon>Cryptococcus</taxon>
    </lineage>
</organism>
<evidence type="ECO:0000256" key="1">
    <source>
        <dbReference type="SAM" id="SignalP"/>
    </source>
</evidence>
<keyword evidence="4" id="KW-1185">Reference proteome</keyword>
<evidence type="ECO:0000313" key="4">
    <source>
        <dbReference type="Proteomes" id="UP000322245"/>
    </source>
</evidence>
<protein>
    <recommendedName>
        <fullName evidence="2">Endonuclease/exonuclease/phosphatase domain-containing protein</fullName>
    </recommendedName>
</protein>
<dbReference type="Proteomes" id="UP000322245">
    <property type="component" value="Unassembled WGS sequence"/>
</dbReference>
<accession>A0A5D3AWL8</accession>
<evidence type="ECO:0000313" key="3">
    <source>
        <dbReference type="EMBL" id="TYJ55805.1"/>
    </source>
</evidence>
<dbReference type="CDD" id="cd09083">
    <property type="entry name" value="EEP-1"/>
    <property type="match status" value="1"/>
</dbReference>
<dbReference type="InterPro" id="IPR036691">
    <property type="entry name" value="Endo/exonu/phosph_ase_sf"/>
</dbReference>
<feature type="domain" description="Endonuclease/exonuclease/phosphatase" evidence="2">
    <location>
        <begin position="73"/>
        <end position="333"/>
    </location>
</feature>
<feature type="chain" id="PRO_5022767056" description="Endonuclease/exonuclease/phosphatase domain-containing protein" evidence="1">
    <location>
        <begin position="26"/>
        <end position="387"/>
    </location>
</feature>
<dbReference type="PANTHER" id="PTHR12121">
    <property type="entry name" value="CARBON CATABOLITE REPRESSOR PROTEIN 4"/>
    <property type="match status" value="1"/>
</dbReference>
<dbReference type="InterPro" id="IPR050410">
    <property type="entry name" value="CCR4/nocturin_mRNA_transcr"/>
</dbReference>
<dbReference type="AlphaFoldDB" id="A0A5D3AWL8"/>
<dbReference type="GO" id="GO:0000175">
    <property type="term" value="F:3'-5'-RNA exonuclease activity"/>
    <property type="evidence" value="ECO:0007669"/>
    <property type="project" value="TreeGrafter"/>
</dbReference>
<name>A0A5D3AWL8_9TREE</name>
<feature type="signal peptide" evidence="1">
    <location>
        <begin position="1"/>
        <end position="25"/>
    </location>
</feature>
<dbReference type="FunFam" id="3.60.10.10:FF:000104">
    <property type="entry name" value="Endonuclease/exonuclease/phosphatase"/>
    <property type="match status" value="1"/>
</dbReference>
<gene>
    <name evidence="3" type="ORF">B9479_003457</name>
</gene>
<dbReference type="Gene3D" id="3.60.10.10">
    <property type="entry name" value="Endonuclease/exonuclease/phosphatase"/>
    <property type="match status" value="1"/>
</dbReference>
<dbReference type="PANTHER" id="PTHR12121:SF36">
    <property type="entry name" value="ENDONUCLEASE_EXONUCLEASE_PHOSPHATASE DOMAIN-CONTAINING PROTEIN"/>
    <property type="match status" value="1"/>
</dbReference>
<sequence>MFLNTLPCCSYILLAALAGVTTTTARPHSLFTDNPTVLSRSNSAVQQIHIATVNVKNSNIAKQTASDYIWGEKSWDDRKTRLVDALLSTGPLDIWGAQEVLSAQLSDLAWLFGSDYGHVGVGRDDGKEAGEFSPIFYNSTKFDVVRWNTTWLSTTPDVPGSVGWDASLTRIATLLTLRYRDGDQEGKLVHAFNTHYDDQGVEARANSSLLLRATIKQWVDDVEQAENAGGDAPVVFFGDFNSPPEEDGYQNMVSLSPLPSGNASLSFLDTYTHLLTSTSNSSLSSTYGPLQTRPYGPAHTYTGFEAPGYNMTKRIDFILLGAEPEEAQQGGGWGARGGWEVSRFAVVENYVEGDVDGFNARWSDHRAVRATIAKQTTVVLDLGKDGT</sequence>
<dbReference type="Pfam" id="PF03372">
    <property type="entry name" value="Exo_endo_phos"/>
    <property type="match status" value="1"/>
</dbReference>
<reference evidence="3 4" key="1">
    <citation type="submission" date="2017-05" db="EMBL/GenBank/DDBJ databases">
        <title>The Genome Sequence of Tsuchiyaea wingfieldii DSM 27421.</title>
        <authorList>
            <person name="Cuomo C."/>
            <person name="Passer A."/>
            <person name="Billmyre B."/>
            <person name="Heitman J."/>
        </authorList>
    </citation>
    <scope>NUCLEOTIDE SEQUENCE [LARGE SCALE GENOMIC DNA]</scope>
    <source>
        <strain evidence="3 4">DSM 27421</strain>
    </source>
</reference>